<evidence type="ECO:0000256" key="2">
    <source>
        <dbReference type="ARBA" id="ARBA00023125"/>
    </source>
</evidence>
<dbReference type="GO" id="GO:0015074">
    <property type="term" value="P:DNA integration"/>
    <property type="evidence" value="ECO:0007669"/>
    <property type="project" value="InterPro"/>
</dbReference>
<dbReference type="HOGENOM" id="CLU_033139_2_0_10"/>
<protein>
    <recommendedName>
        <fullName evidence="5">Tyr recombinase domain-containing protein</fullName>
    </recommendedName>
</protein>
<dbReference type="Proteomes" id="UP000033035">
    <property type="component" value="Unassembled WGS sequence"/>
</dbReference>
<dbReference type="Pfam" id="PF13102">
    <property type="entry name" value="Phage_int_SAM_5"/>
    <property type="match status" value="1"/>
</dbReference>
<dbReference type="InterPro" id="IPR011010">
    <property type="entry name" value="DNA_brk_join_enz"/>
</dbReference>
<feature type="coiled-coil region" evidence="4">
    <location>
        <begin position="62"/>
        <end position="89"/>
    </location>
</feature>
<evidence type="ECO:0000256" key="1">
    <source>
        <dbReference type="ARBA" id="ARBA00008857"/>
    </source>
</evidence>
<keyword evidence="4" id="KW-0175">Coiled coil</keyword>
<dbReference type="Gene3D" id="1.10.443.10">
    <property type="entry name" value="Intergrase catalytic core"/>
    <property type="match status" value="1"/>
</dbReference>
<dbReference type="PANTHER" id="PTHR30349">
    <property type="entry name" value="PHAGE INTEGRASE-RELATED"/>
    <property type="match status" value="1"/>
</dbReference>
<dbReference type="SUPFAM" id="SSF56349">
    <property type="entry name" value="DNA breaking-rejoining enzymes"/>
    <property type="match status" value="1"/>
</dbReference>
<dbReference type="Pfam" id="PF00589">
    <property type="entry name" value="Phage_integrase"/>
    <property type="match status" value="1"/>
</dbReference>
<dbReference type="AlphaFoldDB" id="A0A0F5J9T2"/>
<keyword evidence="3" id="KW-0233">DNA recombination</keyword>
<accession>A0A0F5J9T2</accession>
<dbReference type="CDD" id="cd01185">
    <property type="entry name" value="INTN1_C_like"/>
    <property type="match status" value="1"/>
</dbReference>
<dbReference type="PROSITE" id="PS51898">
    <property type="entry name" value="TYR_RECOMBINASE"/>
    <property type="match status" value="1"/>
</dbReference>
<dbReference type="InterPro" id="IPR002104">
    <property type="entry name" value="Integrase_catalytic"/>
</dbReference>
<dbReference type="Pfam" id="PF17293">
    <property type="entry name" value="Arm-DNA-bind_5"/>
    <property type="match status" value="1"/>
</dbReference>
<dbReference type="InterPro" id="IPR035386">
    <property type="entry name" value="Arm-DNA-bind_5"/>
</dbReference>
<dbReference type="InterPro" id="IPR050090">
    <property type="entry name" value="Tyrosine_recombinase_XerCD"/>
</dbReference>
<evidence type="ECO:0000256" key="3">
    <source>
        <dbReference type="ARBA" id="ARBA00023172"/>
    </source>
</evidence>
<evidence type="ECO:0000313" key="6">
    <source>
        <dbReference type="EMBL" id="KKB54280.1"/>
    </source>
</evidence>
<keyword evidence="7" id="KW-1185">Reference proteome</keyword>
<comment type="similarity">
    <text evidence="1">Belongs to the 'phage' integrase family.</text>
</comment>
<organism evidence="6 7">
    <name type="scientific">Parabacteroides gordonii MS-1 = DSM 23371</name>
    <dbReference type="NCBI Taxonomy" id="1203610"/>
    <lineage>
        <taxon>Bacteria</taxon>
        <taxon>Pseudomonadati</taxon>
        <taxon>Bacteroidota</taxon>
        <taxon>Bacteroidia</taxon>
        <taxon>Bacteroidales</taxon>
        <taxon>Tannerellaceae</taxon>
        <taxon>Parabacteroides</taxon>
    </lineage>
</organism>
<sequence>MEKNTKAKRSTFAVLFYLNTSKRRKDGTCPIVGRITVDANSVQFSTKINLSSPDWDAKKGRAKKERKELSDINRTLDRLEKQVKAHYSRIVETEGYVTAERIKNALNGIGEKASQLLQLFQEHNTEFEKRVGVNRVYDTYYSYLLTYKHLSNFIRMKYNSEDVPLVSLTHKFINDFDFYLRVEKRMQASTVLGRMIALKKIVTRAINQGTLRRNPFMNYVAEQPLKKYRHLTEEEFQQLLTTPIETKRYYRTRDWFVFSAFTGLSYADMCALSVDNLITEQDGSTWIKIPRQKTGTVCSIKLLSIPLMIIEKYKDERKTDKVFNMISLSNICINLKEIAKLCGIERNLTYHMARHTYATQTCISQGVPIETLSKLMGHCSIQTTQLYAKITNKKVNEDMKKLFTKVSGKYQVLESDITSDIAHKKFSQWLKVKQIFPGKK</sequence>
<keyword evidence="2" id="KW-0238">DNA-binding</keyword>
<feature type="domain" description="Tyr recombinase" evidence="5">
    <location>
        <begin position="226"/>
        <end position="400"/>
    </location>
</feature>
<dbReference type="STRING" id="1203610.HMPREF1536_03866"/>
<dbReference type="InterPro" id="IPR025269">
    <property type="entry name" value="SAM-like_dom"/>
</dbReference>
<dbReference type="PATRIC" id="fig|1203610.3.peg.3938"/>
<dbReference type="GO" id="GO:0006310">
    <property type="term" value="P:DNA recombination"/>
    <property type="evidence" value="ECO:0007669"/>
    <property type="project" value="UniProtKB-KW"/>
</dbReference>
<dbReference type="InterPro" id="IPR010998">
    <property type="entry name" value="Integrase_recombinase_N"/>
</dbReference>
<gene>
    <name evidence="6" type="ORF">HMPREF1536_03866</name>
</gene>
<proteinExistence type="inferred from homology"/>
<dbReference type="EMBL" id="AQHW01000017">
    <property type="protein sequence ID" value="KKB54280.1"/>
    <property type="molecule type" value="Genomic_DNA"/>
</dbReference>
<evidence type="ECO:0000313" key="7">
    <source>
        <dbReference type="Proteomes" id="UP000033035"/>
    </source>
</evidence>
<dbReference type="InterPro" id="IPR013762">
    <property type="entry name" value="Integrase-like_cat_sf"/>
</dbReference>
<dbReference type="Gene3D" id="1.10.150.130">
    <property type="match status" value="1"/>
</dbReference>
<evidence type="ECO:0000259" key="5">
    <source>
        <dbReference type="PROSITE" id="PS51898"/>
    </source>
</evidence>
<dbReference type="GO" id="GO:0003677">
    <property type="term" value="F:DNA binding"/>
    <property type="evidence" value="ECO:0007669"/>
    <property type="project" value="UniProtKB-KW"/>
</dbReference>
<comment type="caution">
    <text evidence="6">The sequence shown here is derived from an EMBL/GenBank/DDBJ whole genome shotgun (WGS) entry which is preliminary data.</text>
</comment>
<reference evidence="6 7" key="1">
    <citation type="submission" date="2013-04" db="EMBL/GenBank/DDBJ databases">
        <title>The Genome Sequence of Parabacteroides gordonii DSM 23371.</title>
        <authorList>
            <consortium name="The Broad Institute Genomics Platform"/>
            <person name="Earl A."/>
            <person name="Ward D."/>
            <person name="Feldgarden M."/>
            <person name="Gevers D."/>
            <person name="Martens E."/>
            <person name="Sakamoto M."/>
            <person name="Benno Y."/>
            <person name="Suzuki N."/>
            <person name="Matsunaga N."/>
            <person name="Koshihara K."/>
            <person name="Seki M."/>
            <person name="Komiya H."/>
            <person name="Walker B."/>
            <person name="Young S."/>
            <person name="Zeng Q."/>
            <person name="Gargeya S."/>
            <person name="Fitzgerald M."/>
            <person name="Haas B."/>
            <person name="Abouelleil A."/>
            <person name="Allen A.W."/>
            <person name="Alvarado L."/>
            <person name="Arachchi H.M."/>
            <person name="Berlin A.M."/>
            <person name="Chapman S.B."/>
            <person name="Gainer-Dewar J."/>
            <person name="Goldberg J."/>
            <person name="Griggs A."/>
            <person name="Gujja S."/>
            <person name="Hansen M."/>
            <person name="Howarth C."/>
            <person name="Imamovic A."/>
            <person name="Ireland A."/>
            <person name="Larimer J."/>
            <person name="McCowan C."/>
            <person name="Murphy C."/>
            <person name="Pearson M."/>
            <person name="Poon T.W."/>
            <person name="Priest M."/>
            <person name="Roberts A."/>
            <person name="Saif S."/>
            <person name="Shea T."/>
            <person name="Sisk P."/>
            <person name="Sykes S."/>
            <person name="Wortman J."/>
            <person name="Nusbaum C."/>
            <person name="Birren B."/>
        </authorList>
    </citation>
    <scope>NUCLEOTIDE SEQUENCE [LARGE SCALE GENOMIC DNA]</scope>
    <source>
        <strain evidence="6 7">MS-1</strain>
    </source>
</reference>
<name>A0A0F5J9T2_9BACT</name>
<dbReference type="RefSeq" id="WP_028728295.1">
    <property type="nucleotide sequence ID" value="NZ_AUAE01000029.1"/>
</dbReference>
<evidence type="ECO:0000256" key="4">
    <source>
        <dbReference type="SAM" id="Coils"/>
    </source>
</evidence>
<dbReference type="PANTHER" id="PTHR30349:SF64">
    <property type="entry name" value="PROPHAGE INTEGRASE INTD-RELATED"/>
    <property type="match status" value="1"/>
</dbReference>